<evidence type="ECO:0000313" key="4">
    <source>
        <dbReference type="Proteomes" id="UP000094569"/>
    </source>
</evidence>
<dbReference type="InterPro" id="IPR018870">
    <property type="entry name" value="Tti2"/>
</dbReference>
<dbReference type="VEuPathDB" id="FungiDB:SI65_04479"/>
<gene>
    <name evidence="3" type="ORF">SI65_04479</name>
</gene>
<dbReference type="GO" id="GO:0005634">
    <property type="term" value="C:nucleus"/>
    <property type="evidence" value="ECO:0007669"/>
    <property type="project" value="TreeGrafter"/>
</dbReference>
<comment type="similarity">
    <text evidence="1">Belongs to the TTI2 family.</text>
</comment>
<organism evidence="3 4">
    <name type="scientific">Aspergillus cristatus</name>
    <name type="common">Chinese Fuzhuan brick tea-fermentation fungus</name>
    <name type="synonym">Eurotium cristatum</name>
    <dbReference type="NCBI Taxonomy" id="573508"/>
    <lineage>
        <taxon>Eukaryota</taxon>
        <taxon>Fungi</taxon>
        <taxon>Dikarya</taxon>
        <taxon>Ascomycota</taxon>
        <taxon>Pezizomycotina</taxon>
        <taxon>Eurotiomycetes</taxon>
        <taxon>Eurotiomycetidae</taxon>
        <taxon>Eurotiales</taxon>
        <taxon>Aspergillaceae</taxon>
        <taxon>Aspergillus</taxon>
        <taxon>Aspergillus subgen. Aspergillus</taxon>
    </lineage>
</organism>
<proteinExistence type="inferred from homology"/>
<dbReference type="STRING" id="573508.A0A1E3BEU0"/>
<keyword evidence="4" id="KW-1185">Reference proteome</keyword>
<dbReference type="InterPro" id="IPR016024">
    <property type="entry name" value="ARM-type_fold"/>
</dbReference>
<reference evidence="3 4" key="1">
    <citation type="journal article" date="2016" name="BMC Genomics">
        <title>Comparative genomic and transcriptomic analyses of the Fuzhuan brick tea-fermentation fungus Aspergillus cristatus.</title>
        <authorList>
            <person name="Ge Y."/>
            <person name="Wang Y."/>
            <person name="Liu Y."/>
            <person name="Tan Y."/>
            <person name="Ren X."/>
            <person name="Zhang X."/>
            <person name="Hyde K.D."/>
            <person name="Liu Y."/>
            <person name="Liu Z."/>
        </authorList>
    </citation>
    <scope>NUCLEOTIDE SEQUENCE [LARGE SCALE GENOMIC DNA]</scope>
    <source>
        <strain evidence="3 4">GZAAS20.1005</strain>
    </source>
</reference>
<evidence type="ECO:0000256" key="1">
    <source>
        <dbReference type="ARBA" id="ARBA00034736"/>
    </source>
</evidence>
<protein>
    <submittedName>
        <fullName evidence="3">Uncharacterized protein</fullName>
    </submittedName>
</protein>
<dbReference type="Pfam" id="PF10521">
    <property type="entry name" value="Tti2"/>
    <property type="match status" value="1"/>
</dbReference>
<evidence type="ECO:0000313" key="3">
    <source>
        <dbReference type="EMBL" id="ODM19495.1"/>
    </source>
</evidence>
<dbReference type="SUPFAM" id="SSF48371">
    <property type="entry name" value="ARM repeat"/>
    <property type="match status" value="1"/>
</dbReference>
<evidence type="ECO:0000256" key="2">
    <source>
        <dbReference type="SAM" id="MobiDB-lite"/>
    </source>
</evidence>
<dbReference type="AlphaFoldDB" id="A0A1E3BEU0"/>
<dbReference type="PANTHER" id="PTHR32226:SF2">
    <property type="entry name" value="TELO2-INTERACTING PROTEIN 2"/>
    <property type="match status" value="1"/>
</dbReference>
<dbReference type="GO" id="GO:0005829">
    <property type="term" value="C:cytosol"/>
    <property type="evidence" value="ECO:0007669"/>
    <property type="project" value="TreeGrafter"/>
</dbReference>
<dbReference type="PANTHER" id="PTHR32226">
    <property type="entry name" value="TELO2-INTERACTING PROTEIN 2"/>
    <property type="match status" value="1"/>
</dbReference>
<dbReference type="GO" id="GO:0110078">
    <property type="term" value="C:TTT Hsp90 cochaperone complex"/>
    <property type="evidence" value="ECO:0007669"/>
    <property type="project" value="InterPro"/>
</dbReference>
<comment type="caution">
    <text evidence="3">The sequence shown here is derived from an EMBL/GenBank/DDBJ whole genome shotgun (WGS) entry which is preliminary data.</text>
</comment>
<dbReference type="Proteomes" id="UP000094569">
    <property type="component" value="Unassembled WGS sequence"/>
</dbReference>
<dbReference type="EMBL" id="JXNT01000004">
    <property type="protein sequence ID" value="ODM19495.1"/>
    <property type="molecule type" value="Genomic_DNA"/>
</dbReference>
<feature type="region of interest" description="Disordered" evidence="2">
    <location>
        <begin position="1"/>
        <end position="26"/>
    </location>
</feature>
<sequence length="593" mass="66105">MEELRKAARESLQQQPDSHDLPAITLPDNIALPDSLDSLWQDLSSRRSKSDAETSEDLLVAQGFLDKWSSKSLSDRDEGVLNYLYVWSSRAALPGPVFGDISDPEGISEEKKRIIKTSRVKSTIAISVISSLATLLPIEKAADKPDIVIALASFMFDNDPWTTNTGFTKAREALQSFTAISRAEGGLSVWSIVEQVLKERIKPLFAKTRNPAITDAGRKNFHPVPLTRFDTSILDPESKPWKVHDPYATTVFEWVIAQYHSSDKEYLERHFPLLIPPTLSLIDDENLAYKSRGCNILLQLLKPIKESESDILRRTNLSSVFEDAIKQCFFSLPTITPEDDSIRLLEVAYPALLSVLKTAYQLPTVPTDKKADDRNTYITGVIRILRDHIIPSFHHISSTNTTSTASFASFPYPRLSTLLVNQLRNVLPELGIHTTKYLQEIIPVLYSTLSNPFGPAHVPLLLASVAAMRAVILNAHPRLWRWRGEILGGVCACWVYAVEEEGEIAERAEKTRELESDKSAGEALGMLKKELKGVVYLLKLALENPVDAEGDDGQLDAKERTGNEVKELVDADDVLRELLLGDIDPEDGSFFGC</sequence>
<name>A0A1E3BEU0_ASPCR</name>
<dbReference type="OrthoDB" id="6417021at2759"/>
<accession>A0A1E3BEU0</accession>